<feature type="region of interest" description="Disordered" evidence="1">
    <location>
        <begin position="1196"/>
        <end position="1224"/>
    </location>
</feature>
<feature type="region of interest" description="Disordered" evidence="1">
    <location>
        <begin position="830"/>
        <end position="880"/>
    </location>
</feature>
<dbReference type="GO" id="GO:0005634">
    <property type="term" value="C:nucleus"/>
    <property type="evidence" value="ECO:0007669"/>
    <property type="project" value="TreeGrafter"/>
</dbReference>
<dbReference type="GeneID" id="112459733"/>
<dbReference type="GO" id="GO:0045944">
    <property type="term" value="P:positive regulation of transcription by RNA polymerase II"/>
    <property type="evidence" value="ECO:0007669"/>
    <property type="project" value="TreeGrafter"/>
</dbReference>
<dbReference type="OrthoDB" id="129353at2759"/>
<dbReference type="InterPro" id="IPR001357">
    <property type="entry name" value="BRCT_dom"/>
</dbReference>
<dbReference type="Gene3D" id="3.40.50.10190">
    <property type="entry name" value="BRCT domain"/>
    <property type="match status" value="2"/>
</dbReference>
<evidence type="ECO:0000313" key="3">
    <source>
        <dbReference type="Proteomes" id="UP000504618"/>
    </source>
</evidence>
<dbReference type="Gene3D" id="2.30.30.140">
    <property type="match status" value="1"/>
</dbReference>
<feature type="compositionally biased region" description="Polar residues" evidence="1">
    <location>
        <begin position="664"/>
        <end position="673"/>
    </location>
</feature>
<feature type="compositionally biased region" description="Basic and acidic residues" evidence="1">
    <location>
        <begin position="249"/>
        <end position="287"/>
    </location>
</feature>
<dbReference type="GO" id="GO:0042393">
    <property type="term" value="F:histone binding"/>
    <property type="evidence" value="ECO:0007669"/>
    <property type="project" value="TreeGrafter"/>
</dbReference>
<evidence type="ECO:0000256" key="1">
    <source>
        <dbReference type="SAM" id="MobiDB-lite"/>
    </source>
</evidence>
<organism evidence="3 4">
    <name type="scientific">Temnothorax curvispinosus</name>
    <dbReference type="NCBI Taxonomy" id="300111"/>
    <lineage>
        <taxon>Eukaryota</taxon>
        <taxon>Metazoa</taxon>
        <taxon>Ecdysozoa</taxon>
        <taxon>Arthropoda</taxon>
        <taxon>Hexapoda</taxon>
        <taxon>Insecta</taxon>
        <taxon>Pterygota</taxon>
        <taxon>Neoptera</taxon>
        <taxon>Endopterygota</taxon>
        <taxon>Hymenoptera</taxon>
        <taxon>Apocrita</taxon>
        <taxon>Aculeata</taxon>
        <taxon>Formicoidea</taxon>
        <taxon>Formicidae</taxon>
        <taxon>Myrmicinae</taxon>
        <taxon>Temnothorax</taxon>
    </lineage>
</organism>
<dbReference type="PROSITE" id="PS50172">
    <property type="entry name" value="BRCT"/>
    <property type="match status" value="1"/>
</dbReference>
<feature type="compositionally biased region" description="Basic and acidic residues" evidence="1">
    <location>
        <begin position="105"/>
        <end position="142"/>
    </location>
</feature>
<dbReference type="InterPro" id="IPR056492">
    <property type="entry name" value="SH3_Hsr9"/>
</dbReference>
<dbReference type="CDD" id="cd17724">
    <property type="entry name" value="BRCT_p53bp1_rpt2"/>
    <property type="match status" value="1"/>
</dbReference>
<dbReference type="Proteomes" id="UP000504618">
    <property type="component" value="Unplaced"/>
</dbReference>
<feature type="region of interest" description="Disordered" evidence="1">
    <location>
        <begin position="82"/>
        <end position="166"/>
    </location>
</feature>
<feature type="compositionally biased region" description="Acidic residues" evidence="1">
    <location>
        <begin position="1206"/>
        <end position="1224"/>
    </location>
</feature>
<dbReference type="RefSeq" id="XP_024879771.1">
    <property type="nucleotide sequence ID" value="XM_025024003.1"/>
</dbReference>
<feature type="region of interest" description="Disordered" evidence="1">
    <location>
        <begin position="240"/>
        <end position="296"/>
    </location>
</feature>
<feature type="compositionally biased region" description="Polar residues" evidence="1">
    <location>
        <begin position="82"/>
        <end position="104"/>
    </location>
</feature>
<sequence length="1435" mass="158789">MSSYHDSSAMSNPEEVNSCVLDTQETYYEGANESFKVINETQSMSLNESQDFHLVDSGADESMVEGIKQTQEGEATCQESVEQMDSQQIPETSRSEVDNNAITTSDKEDKTVTNEKVIENEPIEKTEGKASGELCESEKKDELLDEDEIIQGTPPQSYSPSRKAGSVNVASLKRKAKTVDELPAKIARITSAEDATNVKKQLEEEESHQFYESDDSYQDLFKNIEKNVIIEETQDPTDLEFTQNPLKIPTEHETETTDNEKAQEHTEHTNQQRDETSEKCDVKKDENLNVSANVTDTSANDSTVVIMNSTNENDSQLDDNNLSVETKGDVASTSVVIADEKSGIGTLDETESVKNTETVLDENNQVEQSTCTEPTEKIVDDTDEIPSSQTKSRISIELIYEGTNRAVDEGESRSKPQVVQIDDDGENIVLDSSAEVTYDGQSTKKKPEVVQIDDSHEDGERIVLDSIGNNFQVQTMEKSSFESKSGADFGYNSAESMKESSLDSKLTADKKLVNGNAEAKRSGDTDVTLSLDSDTFSVCDEQILPASVKTVPDMKKIHSAKGSSFASKDVDNIELVSLSDHETSHEEKNKSDLMYNSTAKTVQVEREIGVYVKLKCLMHVDESTKEPVSKELTAVQCEPVIIESMMRRDSQSSPLADISDNKDSSPGSVNSNPQLYQLHLSRLSIMSSISSSSSASSAASLATKIALKGAHFFTMPVGPAKHAKKSTQDQLTTDKQTLDETYDRLTREWKNHRLLTTAVLNYANAELGNITTLGNTTAATATAIADTFANVSNERLDDHHHLEKNNMRSSTPSGEPMAISKMELTVTPKSTKKNKTVKRPRSKMTRQINGKNGTDNIPNEPTLHASTTETETSPSRKKSKIESTLLEDKLLIKNEDVLANSSPQSVVADELIGKTVFAKWSDKNYYPGTVSDRLKTKYKVNFYDGQTKTLIPEFVIPIPKILREGLSVYATTNTNSYDSCGIIVNVQTSDNETYYTVETDEGERLRVQMHNISLSADQAQVLKEEVESAGNCSLPSTPKALGQITLDNVVEGKRRSKRIGTPLFSTPKSRSNAAGTSTSASKIKAEPSVSGISAKLKKEKTLSENESMSSDSNVASAQTEDEYVLRGVQREITNTPYEQMKGLQSKIKGKARSKKKVDEMNATLGPIPTNPNIFKGISFVFTCIDSRELHRFQEMSAASGTKTEATDLETEDGTENETETECETDWGNQPFVRTRLRNQIVAGGGKVYENFGQIPKDEYEKTVLITNVPNYTETSILCLSVDIPVCSHKWITRCCAEEKLVSRAEYALPNGWSCQKKKYVERYDIKYKNKPLSNVVVIIPSLAHDGQFATFWRQVCENAGAFTVLIAENSGAMEAMDFKDAVVVSNRKCPSWAINRAARLKIPVQSTMWVIQSIIEGKRCPYNLHPCYKYNYISN</sequence>
<dbReference type="PANTHER" id="PTHR15321">
    <property type="entry name" value="TUMOR SUPPRESSOR P53-BINDING PROTEIN 1"/>
    <property type="match status" value="1"/>
</dbReference>
<dbReference type="InterPro" id="IPR047252">
    <property type="entry name" value="TP53BP1-like"/>
</dbReference>
<evidence type="ECO:0000259" key="2">
    <source>
        <dbReference type="PROSITE" id="PS50172"/>
    </source>
</evidence>
<protein>
    <submittedName>
        <fullName evidence="4">Uncharacterized protein LOC112459733 isoform X1</fullName>
    </submittedName>
</protein>
<dbReference type="InterPro" id="IPR047250">
    <property type="entry name" value="BRCT_p53bp1-like_rpt2"/>
</dbReference>
<feature type="compositionally biased region" description="Basic residues" evidence="1">
    <location>
        <begin position="830"/>
        <end position="844"/>
    </location>
</feature>
<feature type="region of interest" description="Disordered" evidence="1">
    <location>
        <begin position="1057"/>
        <end position="1118"/>
    </location>
</feature>
<keyword evidence="3" id="KW-1185">Reference proteome</keyword>
<evidence type="ECO:0000313" key="4">
    <source>
        <dbReference type="RefSeq" id="XP_024879771.1"/>
    </source>
</evidence>
<dbReference type="Pfam" id="PF18428">
    <property type="entry name" value="BRCT_3"/>
    <property type="match status" value="1"/>
</dbReference>
<dbReference type="SUPFAM" id="SSF52113">
    <property type="entry name" value="BRCT domain"/>
    <property type="match status" value="2"/>
</dbReference>
<gene>
    <name evidence="4" type="primary">LOC112459733</name>
</gene>
<feature type="compositionally biased region" description="Polar residues" evidence="1">
    <location>
        <begin position="1063"/>
        <end position="1081"/>
    </location>
</feature>
<feature type="region of interest" description="Disordered" evidence="1">
    <location>
        <begin position="646"/>
        <end position="673"/>
    </location>
</feature>
<dbReference type="GO" id="GO:0000077">
    <property type="term" value="P:DNA damage checkpoint signaling"/>
    <property type="evidence" value="ECO:0007669"/>
    <property type="project" value="TreeGrafter"/>
</dbReference>
<proteinExistence type="predicted"/>
<name>A0A6J1QET6_9HYME</name>
<dbReference type="SUPFAM" id="SSF63748">
    <property type="entry name" value="Tudor/PWWP/MBT"/>
    <property type="match status" value="1"/>
</dbReference>
<feature type="compositionally biased region" description="Polar residues" evidence="1">
    <location>
        <begin position="1104"/>
        <end position="1118"/>
    </location>
</feature>
<dbReference type="PANTHER" id="PTHR15321:SF3">
    <property type="entry name" value="TP53-BINDING PROTEIN 1"/>
    <property type="match status" value="1"/>
</dbReference>
<accession>A0A6J1QET6</accession>
<feature type="domain" description="BRCT" evidence="2">
    <location>
        <begin position="1233"/>
        <end position="1308"/>
    </location>
</feature>
<feature type="compositionally biased region" description="Polar residues" evidence="1">
    <location>
        <begin position="845"/>
        <end position="873"/>
    </location>
</feature>
<dbReference type="Pfam" id="PF24680">
    <property type="entry name" value="SH3_Hsr9"/>
    <property type="match status" value="1"/>
</dbReference>
<reference evidence="4" key="1">
    <citation type="submission" date="2025-08" db="UniProtKB">
        <authorList>
            <consortium name="RefSeq"/>
        </authorList>
    </citation>
    <scope>IDENTIFICATION</scope>
    <source>
        <tissue evidence="4">Whole body</tissue>
    </source>
</reference>
<dbReference type="InterPro" id="IPR036420">
    <property type="entry name" value="BRCT_dom_sf"/>
</dbReference>